<dbReference type="OrthoDB" id="3783038at2759"/>
<keyword evidence="1" id="KW-1133">Transmembrane helix</keyword>
<name>A0A6A5JXH3_9PLEO</name>
<keyword evidence="1" id="KW-0472">Membrane</keyword>
<evidence type="ECO:0000256" key="1">
    <source>
        <dbReference type="SAM" id="Phobius"/>
    </source>
</evidence>
<protein>
    <submittedName>
        <fullName evidence="2">Uncharacterized protein</fullName>
    </submittedName>
</protein>
<reference evidence="2" key="1">
    <citation type="submission" date="2020-01" db="EMBL/GenBank/DDBJ databases">
        <authorList>
            <consortium name="DOE Joint Genome Institute"/>
            <person name="Haridas S."/>
            <person name="Albert R."/>
            <person name="Binder M."/>
            <person name="Bloem J."/>
            <person name="Labutti K."/>
            <person name="Salamov A."/>
            <person name="Andreopoulos B."/>
            <person name="Baker S.E."/>
            <person name="Barry K."/>
            <person name="Bills G."/>
            <person name="Bluhm B.H."/>
            <person name="Cannon C."/>
            <person name="Castanera R."/>
            <person name="Culley D.E."/>
            <person name="Daum C."/>
            <person name="Ezra D."/>
            <person name="Gonzalez J.B."/>
            <person name="Henrissat B."/>
            <person name="Kuo A."/>
            <person name="Liang C."/>
            <person name="Lipzen A."/>
            <person name="Lutzoni F."/>
            <person name="Magnuson J."/>
            <person name="Mondo S."/>
            <person name="Nolan M."/>
            <person name="Ohm R."/>
            <person name="Pangilinan J."/>
            <person name="Park H.-J."/>
            <person name="Ramirez L."/>
            <person name="Alfaro M."/>
            <person name="Sun H."/>
            <person name="Tritt A."/>
            <person name="Yoshinaga Y."/>
            <person name="Zwiers L.-H."/>
            <person name="Turgeon B.G."/>
            <person name="Goodwin S.B."/>
            <person name="Spatafora J.W."/>
            <person name="Crous P.W."/>
            <person name="Grigoriev I.V."/>
        </authorList>
    </citation>
    <scope>NUCLEOTIDE SEQUENCE</scope>
    <source>
        <strain evidence="2">P77</strain>
    </source>
</reference>
<organism evidence="2 3">
    <name type="scientific">Decorospora gaudefroyi</name>
    <dbReference type="NCBI Taxonomy" id="184978"/>
    <lineage>
        <taxon>Eukaryota</taxon>
        <taxon>Fungi</taxon>
        <taxon>Dikarya</taxon>
        <taxon>Ascomycota</taxon>
        <taxon>Pezizomycotina</taxon>
        <taxon>Dothideomycetes</taxon>
        <taxon>Pleosporomycetidae</taxon>
        <taxon>Pleosporales</taxon>
        <taxon>Pleosporineae</taxon>
        <taxon>Pleosporaceae</taxon>
        <taxon>Decorospora</taxon>
    </lineage>
</organism>
<evidence type="ECO:0000313" key="2">
    <source>
        <dbReference type="EMBL" id="KAF1827990.1"/>
    </source>
</evidence>
<sequence>MPNNLHYYIILPRNAINRITIIVVLLYSTYTSNINNKLFLLPISIIATIGLSPTIIAYIAFFYTL</sequence>
<proteinExistence type="predicted"/>
<dbReference type="AlphaFoldDB" id="A0A6A5JXH3"/>
<feature type="transmembrane region" description="Helical" evidence="1">
    <location>
        <begin position="6"/>
        <end position="27"/>
    </location>
</feature>
<gene>
    <name evidence="2" type="ORF">BDW02DRAFT_513664</name>
</gene>
<keyword evidence="1" id="KW-0812">Transmembrane</keyword>
<evidence type="ECO:0000313" key="3">
    <source>
        <dbReference type="Proteomes" id="UP000800040"/>
    </source>
</evidence>
<feature type="transmembrane region" description="Helical" evidence="1">
    <location>
        <begin position="39"/>
        <end position="63"/>
    </location>
</feature>
<dbReference type="Proteomes" id="UP000800040">
    <property type="component" value="Unassembled WGS sequence"/>
</dbReference>
<dbReference type="EMBL" id="ML975879">
    <property type="protein sequence ID" value="KAF1827990.1"/>
    <property type="molecule type" value="Genomic_DNA"/>
</dbReference>
<keyword evidence="3" id="KW-1185">Reference proteome</keyword>
<accession>A0A6A5JXH3</accession>